<sequence>MKVIAKSIAVVARFKENGLPEPVKFKIMSEDKTYIECMIDRIIQSSIEKYAGNNMIVYRCQSVINGTAKVYEIKYEISTCKWILFKI</sequence>
<keyword evidence="2" id="KW-1185">Reference proteome</keyword>
<organism evidence="1 2">
    <name type="scientific">Clostridium acidisoli DSM 12555</name>
    <dbReference type="NCBI Taxonomy" id="1121291"/>
    <lineage>
        <taxon>Bacteria</taxon>
        <taxon>Bacillati</taxon>
        <taxon>Bacillota</taxon>
        <taxon>Clostridia</taxon>
        <taxon>Eubacteriales</taxon>
        <taxon>Clostridiaceae</taxon>
        <taxon>Clostridium</taxon>
    </lineage>
</organism>
<evidence type="ECO:0000313" key="1">
    <source>
        <dbReference type="EMBL" id="SMC19784.1"/>
    </source>
</evidence>
<proteinExistence type="predicted"/>
<dbReference type="Proteomes" id="UP000192468">
    <property type="component" value="Unassembled WGS sequence"/>
</dbReference>
<dbReference type="OrthoDB" id="1707431at2"/>
<protein>
    <submittedName>
        <fullName evidence="1">Uncharacterized protein</fullName>
    </submittedName>
</protein>
<dbReference type="AlphaFoldDB" id="A0A1W1X7G9"/>
<dbReference type="RefSeq" id="WP_084114179.1">
    <property type="nucleotide sequence ID" value="NZ_FWXH01000002.1"/>
</dbReference>
<dbReference type="STRING" id="1121291.SAMN02745134_00937"/>
<dbReference type="EMBL" id="FWXH01000002">
    <property type="protein sequence ID" value="SMC19784.1"/>
    <property type="molecule type" value="Genomic_DNA"/>
</dbReference>
<accession>A0A1W1X7G9</accession>
<reference evidence="1 2" key="1">
    <citation type="submission" date="2017-04" db="EMBL/GenBank/DDBJ databases">
        <authorList>
            <person name="Afonso C.L."/>
            <person name="Miller P.J."/>
            <person name="Scott M.A."/>
            <person name="Spackman E."/>
            <person name="Goraichik I."/>
            <person name="Dimitrov K.M."/>
            <person name="Suarez D.L."/>
            <person name="Swayne D.E."/>
        </authorList>
    </citation>
    <scope>NUCLEOTIDE SEQUENCE [LARGE SCALE GENOMIC DNA]</scope>
    <source>
        <strain evidence="1 2">DSM 12555</strain>
    </source>
</reference>
<name>A0A1W1X7G9_9CLOT</name>
<gene>
    <name evidence="1" type="ORF">SAMN02745134_00937</name>
</gene>
<evidence type="ECO:0000313" key="2">
    <source>
        <dbReference type="Proteomes" id="UP000192468"/>
    </source>
</evidence>